<proteinExistence type="predicted"/>
<keyword evidence="4" id="KW-1185">Reference proteome</keyword>
<dbReference type="HOGENOM" id="CLU_125742_0_0_5"/>
<organism evidence="3 4">
    <name type="scientific">Rubellimicrobium mesophilum DSM 19309</name>
    <dbReference type="NCBI Taxonomy" id="442562"/>
    <lineage>
        <taxon>Bacteria</taxon>
        <taxon>Pseudomonadati</taxon>
        <taxon>Pseudomonadota</taxon>
        <taxon>Alphaproteobacteria</taxon>
        <taxon>Rhodobacterales</taxon>
        <taxon>Roseobacteraceae</taxon>
        <taxon>Rubellimicrobium</taxon>
    </lineage>
</organism>
<dbReference type="EC" id="1.2.1.2" evidence="3"/>
<dbReference type="PANTHER" id="PTHR30592:SF1">
    <property type="entry name" value="SULFUR CARRIER PROTEIN FDHD"/>
    <property type="match status" value="1"/>
</dbReference>
<dbReference type="PANTHER" id="PTHR30592">
    <property type="entry name" value="FORMATE DEHYDROGENASE"/>
    <property type="match status" value="1"/>
</dbReference>
<dbReference type="GO" id="GO:0016783">
    <property type="term" value="F:sulfurtransferase activity"/>
    <property type="evidence" value="ECO:0007669"/>
    <property type="project" value="InterPro"/>
</dbReference>
<protein>
    <submittedName>
        <fullName evidence="3">Formate dehydrogenase chain D</fullName>
        <ecNumber evidence="3">1.2.1.2</ecNumber>
    </submittedName>
</protein>
<dbReference type="EMBL" id="AOSK01000053">
    <property type="protein sequence ID" value="EYD76292.1"/>
    <property type="molecule type" value="Genomic_DNA"/>
</dbReference>
<keyword evidence="1" id="KW-0963">Cytoplasm</keyword>
<dbReference type="STRING" id="442562.Rumeso_02141"/>
<sequence length="195" mass="21175">MWVDARTEAMLASRRRANLGPVGCGLCGIDSLQEALRPLPTLPEAHIGLTIADVKFALGELRDWQPLHDETRAVHAAGFWRPGDGILLAREDVGRHNALDKLIGALAREGLDPALGAIALTSRISVEMVQKTVMAGCPILLAVSAPTARAVRIAEAANLTLASTSRGDVHVFTHPRRILTRRREGPRFGRPQQHR</sequence>
<keyword evidence="2" id="KW-0501">Molybdenum cofactor biosynthesis</keyword>
<dbReference type="PATRIC" id="fig|442562.3.peg.2112"/>
<comment type="caution">
    <text evidence="3">The sequence shown here is derived from an EMBL/GenBank/DDBJ whole genome shotgun (WGS) entry which is preliminary data.</text>
</comment>
<evidence type="ECO:0000313" key="4">
    <source>
        <dbReference type="Proteomes" id="UP000019666"/>
    </source>
</evidence>
<evidence type="ECO:0000256" key="1">
    <source>
        <dbReference type="ARBA" id="ARBA00022490"/>
    </source>
</evidence>
<keyword evidence="3" id="KW-0560">Oxidoreductase</keyword>
<gene>
    <name evidence="3" type="ORF">Rumeso_02141</name>
</gene>
<dbReference type="Pfam" id="PF02634">
    <property type="entry name" value="FdhD-NarQ"/>
    <property type="match status" value="1"/>
</dbReference>
<dbReference type="GO" id="GO:0016491">
    <property type="term" value="F:oxidoreductase activity"/>
    <property type="evidence" value="ECO:0007669"/>
    <property type="project" value="UniProtKB-KW"/>
</dbReference>
<dbReference type="Gene3D" id="3.40.140.10">
    <property type="entry name" value="Cytidine Deaminase, domain 2"/>
    <property type="match status" value="1"/>
</dbReference>
<evidence type="ECO:0000256" key="2">
    <source>
        <dbReference type="ARBA" id="ARBA00023150"/>
    </source>
</evidence>
<dbReference type="InterPro" id="IPR016193">
    <property type="entry name" value="Cytidine_deaminase-like"/>
</dbReference>
<reference evidence="3 4" key="1">
    <citation type="submission" date="2013-02" db="EMBL/GenBank/DDBJ databases">
        <authorList>
            <person name="Fiebig A."/>
            <person name="Goeker M."/>
            <person name="Klenk H.-P.P."/>
        </authorList>
    </citation>
    <scope>NUCLEOTIDE SEQUENCE [LARGE SCALE GENOMIC DNA]</scope>
    <source>
        <strain evidence="3 4">DSM 19309</strain>
    </source>
</reference>
<accession>A0A017HP51</accession>
<dbReference type="GO" id="GO:0006777">
    <property type="term" value="P:Mo-molybdopterin cofactor biosynthetic process"/>
    <property type="evidence" value="ECO:0007669"/>
    <property type="project" value="UniProtKB-KW"/>
</dbReference>
<evidence type="ECO:0000313" key="3">
    <source>
        <dbReference type="EMBL" id="EYD76292.1"/>
    </source>
</evidence>
<dbReference type="RefSeq" id="WP_342670802.1">
    <property type="nucleotide sequence ID" value="NZ_KK088603.1"/>
</dbReference>
<dbReference type="Proteomes" id="UP000019666">
    <property type="component" value="Unassembled WGS sequence"/>
</dbReference>
<name>A0A017HP51_9RHOB</name>
<dbReference type="SUPFAM" id="SSF53927">
    <property type="entry name" value="Cytidine deaminase-like"/>
    <property type="match status" value="1"/>
</dbReference>
<dbReference type="InterPro" id="IPR003786">
    <property type="entry name" value="FdhD"/>
</dbReference>
<dbReference type="AlphaFoldDB" id="A0A017HP51"/>